<evidence type="ECO:0000313" key="8">
    <source>
        <dbReference type="EMBL" id="MEQ6356275.1"/>
    </source>
</evidence>
<proteinExistence type="predicted"/>
<feature type="domain" description="Amine oxidase" evidence="7">
    <location>
        <begin position="19"/>
        <end position="352"/>
    </location>
</feature>
<evidence type="ECO:0000256" key="5">
    <source>
        <dbReference type="ARBA" id="ARBA00023027"/>
    </source>
</evidence>
<dbReference type="PANTHER" id="PTHR46091">
    <property type="entry name" value="BLR7054 PROTEIN"/>
    <property type="match status" value="1"/>
</dbReference>
<keyword evidence="6" id="KW-1133">Transmembrane helix</keyword>
<dbReference type="Pfam" id="PF01593">
    <property type="entry name" value="Amino_oxidase"/>
    <property type="match status" value="1"/>
</dbReference>
<dbReference type="InterPro" id="IPR036188">
    <property type="entry name" value="FAD/NAD-bd_sf"/>
</dbReference>
<dbReference type="PANTHER" id="PTHR46091:SF3">
    <property type="entry name" value="AMINE OXIDASE DOMAIN-CONTAINING PROTEIN"/>
    <property type="match status" value="1"/>
</dbReference>
<protein>
    <submittedName>
        <fullName evidence="8">NAD(P)/FAD-dependent oxidoreductase</fullName>
    </submittedName>
</protein>
<evidence type="ECO:0000256" key="3">
    <source>
        <dbReference type="ARBA" id="ARBA00022827"/>
    </source>
</evidence>
<sequence length="497" mass="55607">MDLTMSKQQFDVIIIGAGLGGLTSGALLANQGVKVLMLEQHSVVGGCASSFRRKKFVFDSAVHLIGGLEEGGIPYEILNELKIQNNLEICQLSSMYTIQVGKEKIELPKNIEILEQFLISISPSDEEAIIDTLQEIKEIGSSLLTMKLTKRSHGLIMAIQNLSIKQYLADRFINAKIEFIFLSLFPYIGAVPEQIPAPFYMATFMSYNGGGYYVKGSSQALSNALKTSFERGGGQILMRRRVEEILYRDNKIVGVRDHKGNEYEAPHVISNMDVRKTLLSMIDQKNLPSALVKEVKEVIPSISGIILYVAIENDGWERNLPHETFIFPNYKNHQSCNAYNPLDSDSKPWLTVSCTTHIDPSLAPEGHSIISILAPCEEKVIEQIREEKGKEFIEERFWELLDFYIPGLRERAVFYEMATPRTVERYTGNGNGAIYGWKKSIDQQMKIESISRLLIPGLHIVGHWSKYGHGVFGAMNGGRLLATVLKEAISSQISPVS</sequence>
<evidence type="ECO:0000256" key="1">
    <source>
        <dbReference type="ARBA" id="ARBA00022630"/>
    </source>
</evidence>
<feature type="transmembrane region" description="Helical" evidence="6">
    <location>
        <begin position="12"/>
        <end position="29"/>
    </location>
</feature>
<dbReference type="InterPro" id="IPR002937">
    <property type="entry name" value="Amino_oxidase"/>
</dbReference>
<evidence type="ECO:0000259" key="7">
    <source>
        <dbReference type="Pfam" id="PF01593"/>
    </source>
</evidence>
<dbReference type="RefSeq" id="WP_349660751.1">
    <property type="nucleotide sequence ID" value="NZ_JBEGDG010000013.1"/>
</dbReference>
<dbReference type="EMBL" id="JBEGDG010000013">
    <property type="protein sequence ID" value="MEQ6356275.1"/>
    <property type="molecule type" value="Genomic_DNA"/>
</dbReference>
<keyword evidence="1" id="KW-0285">Flavoprotein</keyword>
<evidence type="ECO:0000313" key="9">
    <source>
        <dbReference type="Proteomes" id="UP001478862"/>
    </source>
</evidence>
<dbReference type="SUPFAM" id="SSF51905">
    <property type="entry name" value="FAD/NAD(P)-binding domain"/>
    <property type="match status" value="1"/>
</dbReference>
<organism evidence="8 9">
    <name type="scientific">Lysinibacillus zambalensis</name>
    <dbReference type="NCBI Taxonomy" id="3160866"/>
    <lineage>
        <taxon>Bacteria</taxon>
        <taxon>Bacillati</taxon>
        <taxon>Bacillota</taxon>
        <taxon>Bacilli</taxon>
        <taxon>Bacillales</taxon>
        <taxon>Bacillaceae</taxon>
        <taxon>Lysinibacillus</taxon>
    </lineage>
</organism>
<dbReference type="Proteomes" id="UP001478862">
    <property type="component" value="Unassembled WGS sequence"/>
</dbReference>
<keyword evidence="4" id="KW-0521">NADP</keyword>
<accession>A0ABV1MUV4</accession>
<keyword evidence="6" id="KW-0812">Transmembrane</keyword>
<keyword evidence="3" id="KW-0274">FAD</keyword>
<evidence type="ECO:0000256" key="4">
    <source>
        <dbReference type="ARBA" id="ARBA00022857"/>
    </source>
</evidence>
<evidence type="ECO:0000256" key="2">
    <source>
        <dbReference type="ARBA" id="ARBA00022729"/>
    </source>
</evidence>
<keyword evidence="5" id="KW-0520">NAD</keyword>
<gene>
    <name evidence="8" type="ORF">ABNX05_16730</name>
</gene>
<keyword evidence="6" id="KW-0472">Membrane</keyword>
<name>A0ABV1MUV4_9BACI</name>
<evidence type="ECO:0000256" key="6">
    <source>
        <dbReference type="SAM" id="Phobius"/>
    </source>
</evidence>
<comment type="caution">
    <text evidence="8">The sequence shown here is derived from an EMBL/GenBank/DDBJ whole genome shotgun (WGS) entry which is preliminary data.</text>
</comment>
<dbReference type="InterPro" id="IPR052206">
    <property type="entry name" value="Retinol_saturase"/>
</dbReference>
<keyword evidence="9" id="KW-1185">Reference proteome</keyword>
<reference evidence="8 9" key="1">
    <citation type="submission" date="2024-06" db="EMBL/GenBank/DDBJ databases">
        <title>Lysinibacillus zambalefons sp. nov., a Novel Firmicute Isolated from the Poon Bato Zambales Hyperalkaline Spring.</title>
        <authorList>
            <person name="Aja J.A."/>
            <person name="Lazaro J.E.H."/>
            <person name="Llorin L.D."/>
            <person name="Lim K.R."/>
            <person name="Teodosio J."/>
            <person name="Dalisay D.S."/>
        </authorList>
    </citation>
    <scope>NUCLEOTIDE SEQUENCE [LARGE SCALE GENOMIC DNA]</scope>
    <source>
        <strain evidence="8 9">M3</strain>
    </source>
</reference>
<keyword evidence="2" id="KW-0732">Signal</keyword>
<dbReference type="Gene3D" id="3.50.50.60">
    <property type="entry name" value="FAD/NAD(P)-binding domain"/>
    <property type="match status" value="2"/>
</dbReference>